<keyword evidence="1" id="KW-0347">Helicase</keyword>
<dbReference type="GO" id="GO:0005524">
    <property type="term" value="F:ATP binding"/>
    <property type="evidence" value="ECO:0007669"/>
    <property type="project" value="UniProtKB-KW"/>
</dbReference>
<dbReference type="OrthoDB" id="7553485at2759"/>
<evidence type="ECO:0000259" key="2">
    <source>
        <dbReference type="Pfam" id="PF05970"/>
    </source>
</evidence>
<keyword evidence="1" id="KW-0378">Hydrolase</keyword>
<dbReference type="Gene3D" id="3.40.50.300">
    <property type="entry name" value="P-loop containing nucleotide triphosphate hydrolases"/>
    <property type="match status" value="1"/>
</dbReference>
<dbReference type="PANTHER" id="PTHR10492:SF57">
    <property type="entry name" value="ATP-DEPENDENT DNA HELICASE"/>
    <property type="match status" value="1"/>
</dbReference>
<feature type="domain" description="DNA helicase Pif1-like 2B" evidence="4">
    <location>
        <begin position="1201"/>
        <end position="1245"/>
    </location>
</feature>
<dbReference type="EC" id="5.6.2.3" evidence="1"/>
<dbReference type="Pfam" id="PF05970">
    <property type="entry name" value="PIF1"/>
    <property type="match status" value="1"/>
</dbReference>
<dbReference type="RefSeq" id="XP_024871360.1">
    <property type="nucleotide sequence ID" value="XM_025015592.1"/>
</dbReference>
<comment type="similarity">
    <text evidence="1">Belongs to the helicase family.</text>
</comment>
<dbReference type="GO" id="GO:0006281">
    <property type="term" value="P:DNA repair"/>
    <property type="evidence" value="ECO:0007669"/>
    <property type="project" value="UniProtKB-KW"/>
</dbReference>
<dbReference type="GO" id="GO:0000723">
    <property type="term" value="P:telomere maintenance"/>
    <property type="evidence" value="ECO:0007669"/>
    <property type="project" value="InterPro"/>
</dbReference>
<dbReference type="InterPro" id="IPR049163">
    <property type="entry name" value="Pif1-like_2B_dom"/>
</dbReference>
<dbReference type="InterPro" id="IPR027417">
    <property type="entry name" value="P-loop_NTPase"/>
</dbReference>
<sequence>MSHKCKYCNALKWQEESPGMCCSAGKVQLAPLEPLPEPLYSLVMGRHPKHVHFMNNIRKYNGCFSMTSFGGKQVLQDGFIPTFKVQGQVYHLVGSLLPLPEQEAQFLQIYFVGENDREVRLRCSNFSDVKQGLVKELQRMLHDVNTYIKDLKTTLDKVSPNCKKFEVVIHADRKPDDAHRGCFNAPIANEVALVIVGQEFNKRDIVLQSHDNKLRRISEVHRSYDALQYPLMFCRGEDGYSIAIPQRDHQTKLQHKNLVSAASFYSYRIMIREGEVNHLVYFRSLFSQFLVDMYAKIETERLNYIRNNQAQLRAESYIHLRDAVGRQDADVSRLGKMVVLPSSFTGGPRYMHERTQDAMTYLRYHGRPDLFITFTCNPKWKDITDALLPGQKTHDQHDIIARVFHLKVKKMMALLNKGSLFGKVCCYMYSVEWQKRGLPHIHILLWLEQRIFSDMIDKVICAEIPNPLKNSLLHNIVKANMIHGPCGGLNHNSPCMKNGSCSKRYPRIFQNNTQTGGDGYPQYRRRSPANGGYTVEINGIELDNRWVVPYNPVLLRIFNAHINVELCNSVKSIKYICKYVNKGSDQAVFALESEKDEVKMYESGRYISSSEAVWRILAFPIHERYPSVFHLNVHLENGQRVYFNSTNLIERMNNPPQTTLLAFFELCKTDEFAKTLLYYEVPSYYVWKNNKFERRKRGKDVDGWSGIKKDHVLGRVYTIHPNNTECYYLRLLLHEIRGPTSFLDLRTVNGVLCSTFQSTCKALGLLEDDKQWDNTLEEAALCDSPLKLRELFTVMLAFCQLCEPLSLWEKYKDSFSEDIMRQVERELKGSAQNMIDEVYNRCLVMIEDAVMSLGGQELEQYGLPQPKRFGEVLGNRDYLRETNYDVNALEEVVLNNEGLLTDEQLAVYRQVLSSVESGDGQVFFLDAPGGTGKTFLINLLLARVRRERGIALAVASSGIAATLLEGGRTAHAAFKLPLNLIQTEIPLCYISKQSNMAKVLRDCKLIVWDESTMAHKGGFEALSTTLKDIRNNDGVMGGVTVLLAGDFRQTLPVVPRGTRADEVKACVKKSHLWSLIRKISIRKNMRIHLKGDVFAGQFSKLLLKIGDGEYPETEGKVIIPANLGLVVKSLESLINKIYPDIADIKEKSMDWLCERAILTPRNDKAGVINDILLKSFEEGEMNYRSVDSVVDTDDAVNYPVEFLNIMNPPGLPAHKLFLKVGAPVMLLRNLNPPKLCNGTRLQVKALHRNVIEATIFTGCARGETVFTPRIPLISSEYLFEFKRLQFPIKVCFAMTINKSQGQSLKVAGIDLSEDCFSHGQFYVACSRVSSPNSLVILAPEGRTTNVVYKEVLK</sequence>
<dbReference type="GO" id="GO:0016787">
    <property type="term" value="F:hydrolase activity"/>
    <property type="evidence" value="ECO:0007669"/>
    <property type="project" value="UniProtKB-KW"/>
</dbReference>
<dbReference type="Pfam" id="PF21530">
    <property type="entry name" value="Pif1_2B_dom"/>
    <property type="match status" value="1"/>
</dbReference>
<evidence type="ECO:0000259" key="4">
    <source>
        <dbReference type="Pfam" id="PF21530"/>
    </source>
</evidence>
<dbReference type="InterPro" id="IPR010285">
    <property type="entry name" value="DNA_helicase_pif1-like_DEAD"/>
</dbReference>
<reference evidence="6" key="1">
    <citation type="submission" date="2025-08" db="UniProtKB">
        <authorList>
            <consortium name="RefSeq"/>
        </authorList>
    </citation>
    <scope>IDENTIFICATION</scope>
    <source>
        <tissue evidence="6">Whole body</tissue>
    </source>
</reference>
<name>A0A6J1PQN3_9HYME</name>
<dbReference type="InterPro" id="IPR025476">
    <property type="entry name" value="Helitron_helicase-like"/>
</dbReference>
<keyword evidence="5" id="KW-1185">Reference proteome</keyword>
<dbReference type="GeneID" id="112454296"/>
<accession>A0A6J1PQN3</accession>
<evidence type="ECO:0000259" key="3">
    <source>
        <dbReference type="Pfam" id="PF14214"/>
    </source>
</evidence>
<protein>
    <recommendedName>
        <fullName evidence="1">ATP-dependent DNA helicase</fullName>
        <ecNumber evidence="1">5.6.2.3</ecNumber>
    </recommendedName>
</protein>
<comment type="cofactor">
    <cofactor evidence="1">
        <name>Mg(2+)</name>
        <dbReference type="ChEBI" id="CHEBI:18420"/>
    </cofactor>
</comment>
<feature type="domain" description="DNA helicase Pif1-like DEAD-box helicase" evidence="2">
    <location>
        <begin position="900"/>
        <end position="1114"/>
    </location>
</feature>
<keyword evidence="1" id="KW-0067">ATP-binding</keyword>
<dbReference type="CDD" id="cd18809">
    <property type="entry name" value="SF1_C_RecD"/>
    <property type="match status" value="1"/>
</dbReference>
<dbReference type="SUPFAM" id="SSF52540">
    <property type="entry name" value="P-loop containing nucleoside triphosphate hydrolases"/>
    <property type="match status" value="2"/>
</dbReference>
<evidence type="ECO:0000313" key="6">
    <source>
        <dbReference type="RefSeq" id="XP_024871360.1"/>
    </source>
</evidence>
<dbReference type="GO" id="GO:0043139">
    <property type="term" value="F:5'-3' DNA helicase activity"/>
    <property type="evidence" value="ECO:0007669"/>
    <property type="project" value="UniProtKB-EC"/>
</dbReference>
<dbReference type="PANTHER" id="PTHR10492">
    <property type="match status" value="1"/>
</dbReference>
<organism evidence="5 6">
    <name type="scientific">Temnothorax curvispinosus</name>
    <dbReference type="NCBI Taxonomy" id="300111"/>
    <lineage>
        <taxon>Eukaryota</taxon>
        <taxon>Metazoa</taxon>
        <taxon>Ecdysozoa</taxon>
        <taxon>Arthropoda</taxon>
        <taxon>Hexapoda</taxon>
        <taxon>Insecta</taxon>
        <taxon>Pterygota</taxon>
        <taxon>Neoptera</taxon>
        <taxon>Endopterygota</taxon>
        <taxon>Hymenoptera</taxon>
        <taxon>Apocrita</taxon>
        <taxon>Aculeata</taxon>
        <taxon>Formicoidea</taxon>
        <taxon>Formicidae</taxon>
        <taxon>Myrmicinae</taxon>
        <taxon>Temnothorax</taxon>
    </lineage>
</organism>
<dbReference type="GO" id="GO:0006310">
    <property type="term" value="P:DNA recombination"/>
    <property type="evidence" value="ECO:0007669"/>
    <property type="project" value="UniProtKB-KW"/>
</dbReference>
<feature type="domain" description="Helitron helicase-like" evidence="3">
    <location>
        <begin position="264"/>
        <end position="445"/>
    </location>
</feature>
<proteinExistence type="inferred from homology"/>
<comment type="catalytic activity">
    <reaction evidence="1">
        <text>ATP + H2O = ADP + phosphate + H(+)</text>
        <dbReference type="Rhea" id="RHEA:13065"/>
        <dbReference type="ChEBI" id="CHEBI:15377"/>
        <dbReference type="ChEBI" id="CHEBI:15378"/>
        <dbReference type="ChEBI" id="CHEBI:30616"/>
        <dbReference type="ChEBI" id="CHEBI:43474"/>
        <dbReference type="ChEBI" id="CHEBI:456216"/>
        <dbReference type="EC" id="5.6.2.3"/>
    </reaction>
</comment>
<dbReference type="Proteomes" id="UP000504618">
    <property type="component" value="Unplaced"/>
</dbReference>
<gene>
    <name evidence="6" type="primary">LOC112454296</name>
</gene>
<keyword evidence="1" id="KW-0234">DNA repair</keyword>
<evidence type="ECO:0000313" key="5">
    <source>
        <dbReference type="Proteomes" id="UP000504618"/>
    </source>
</evidence>
<keyword evidence="1" id="KW-0547">Nucleotide-binding</keyword>
<keyword evidence="1" id="KW-0227">DNA damage</keyword>
<dbReference type="Pfam" id="PF14214">
    <property type="entry name" value="Helitron_like_N"/>
    <property type="match status" value="1"/>
</dbReference>
<evidence type="ECO:0000256" key="1">
    <source>
        <dbReference type="RuleBase" id="RU363044"/>
    </source>
</evidence>
<keyword evidence="1" id="KW-0233">DNA recombination</keyword>